<name>A0ACC2MB72_PERAE</name>
<comment type="caution">
    <text evidence="1">The sequence shown here is derived from an EMBL/GenBank/DDBJ whole genome shotgun (WGS) entry which is preliminary data.</text>
</comment>
<organism evidence="1 2">
    <name type="scientific">Persea americana</name>
    <name type="common">Avocado</name>
    <dbReference type="NCBI Taxonomy" id="3435"/>
    <lineage>
        <taxon>Eukaryota</taxon>
        <taxon>Viridiplantae</taxon>
        <taxon>Streptophyta</taxon>
        <taxon>Embryophyta</taxon>
        <taxon>Tracheophyta</taxon>
        <taxon>Spermatophyta</taxon>
        <taxon>Magnoliopsida</taxon>
        <taxon>Magnoliidae</taxon>
        <taxon>Laurales</taxon>
        <taxon>Lauraceae</taxon>
        <taxon>Persea</taxon>
    </lineage>
</organism>
<dbReference type="Proteomes" id="UP001234297">
    <property type="component" value="Chromosome 2"/>
</dbReference>
<proteinExistence type="predicted"/>
<evidence type="ECO:0000313" key="1">
    <source>
        <dbReference type="EMBL" id="KAJ8642925.1"/>
    </source>
</evidence>
<accession>A0ACC2MB72</accession>
<gene>
    <name evidence="1" type="ORF">MRB53_004673</name>
</gene>
<sequence length="110" mass="12705">MGKPMRLRDVTMESLPSIGEIETRIAAILRATFYRKWVSDGADSSTIEFQWSANWVLSITVSLGYRSSDEDGHEGKEEEEKVRIHLEMWNIDSFLSFLEDDGVMKEEEED</sequence>
<reference evidence="1 2" key="1">
    <citation type="journal article" date="2022" name="Hortic Res">
        <title>A haplotype resolved chromosomal level avocado genome allows analysis of novel avocado genes.</title>
        <authorList>
            <person name="Nath O."/>
            <person name="Fletcher S.J."/>
            <person name="Hayward A."/>
            <person name="Shaw L.M."/>
            <person name="Masouleh A.K."/>
            <person name="Furtado A."/>
            <person name="Henry R.J."/>
            <person name="Mitter N."/>
        </authorList>
    </citation>
    <scope>NUCLEOTIDE SEQUENCE [LARGE SCALE GENOMIC DNA]</scope>
    <source>
        <strain evidence="2">cv. Hass</strain>
    </source>
</reference>
<evidence type="ECO:0000313" key="2">
    <source>
        <dbReference type="Proteomes" id="UP001234297"/>
    </source>
</evidence>
<keyword evidence="2" id="KW-1185">Reference proteome</keyword>
<protein>
    <submittedName>
        <fullName evidence="1">Uncharacterized protein</fullName>
    </submittedName>
</protein>
<dbReference type="EMBL" id="CM056810">
    <property type="protein sequence ID" value="KAJ8642925.1"/>
    <property type="molecule type" value="Genomic_DNA"/>
</dbReference>